<evidence type="ECO:0000313" key="1">
    <source>
        <dbReference type="EMBL" id="MFM9520223.1"/>
    </source>
</evidence>
<evidence type="ECO:0000313" key="2">
    <source>
        <dbReference type="Proteomes" id="UP001631987"/>
    </source>
</evidence>
<proteinExistence type="predicted"/>
<sequence>MFRKEHFPKKGINRLPGFTPELQGVYLKQEGGRTRAYGYVIKA</sequence>
<gene>
    <name evidence="1" type="ORF">ACKKH4_23640</name>
</gene>
<dbReference type="EMBL" id="JBJVNW010000015">
    <property type="protein sequence ID" value="MFM9520223.1"/>
    <property type="molecule type" value="Genomic_DNA"/>
</dbReference>
<dbReference type="Proteomes" id="UP001631987">
    <property type="component" value="Unassembled WGS sequence"/>
</dbReference>
<dbReference type="RefSeq" id="WP_409079245.1">
    <property type="nucleotide sequence ID" value="NZ_CP178857.1"/>
</dbReference>
<reference evidence="1 2" key="1">
    <citation type="submission" date="2024-12" db="EMBL/GenBank/DDBJ databases">
        <title>Pseudomonas species isolated from Lotus nodules promote plant growth.</title>
        <authorList>
            <person name="Yu Y.-H."/>
            <person name="Kurtenbach J."/>
            <person name="Crosbie D."/>
            <person name="Brachmann A."/>
            <person name="Marin M."/>
        </authorList>
    </citation>
    <scope>NUCLEOTIDE SEQUENCE [LARGE SCALE GENOMIC DNA]</scope>
    <source>
        <strain evidence="1 2">PLb12A</strain>
    </source>
</reference>
<protein>
    <submittedName>
        <fullName evidence="1">Uncharacterized protein</fullName>
    </submittedName>
</protein>
<accession>A0ABW9HGZ5</accession>
<comment type="caution">
    <text evidence="1">The sequence shown here is derived from an EMBL/GenBank/DDBJ whole genome shotgun (WGS) entry which is preliminary data.</text>
</comment>
<name>A0ABW9HGZ5_9PSED</name>
<dbReference type="Gene3D" id="3.90.100.10">
    <property type="entry name" value="Orn/Lys/Arg decarboxylase, C-terminal domain"/>
    <property type="match status" value="1"/>
</dbReference>
<keyword evidence="2" id="KW-1185">Reference proteome</keyword>
<organism evidence="1 2">
    <name type="scientific">Pseudomonas monachiensis</name>
    <dbReference type="NCBI Taxonomy" id="3060212"/>
    <lineage>
        <taxon>Bacteria</taxon>
        <taxon>Pseudomonadati</taxon>
        <taxon>Pseudomonadota</taxon>
        <taxon>Gammaproteobacteria</taxon>
        <taxon>Pseudomonadales</taxon>
        <taxon>Pseudomonadaceae</taxon>
        <taxon>Pseudomonas</taxon>
    </lineage>
</organism>